<sequence length="128" mass="14807">CQNEEEILTEISKLMGNIASLNLLDNIEDLIDTHEQIKNLPKQWDIRKKIENVNQILKNLRELQLPNCMNISVIYPIQKGGFALALINKEICLVQILAIYYHTLTRNNYSYTEESISDINLVTFISTK</sequence>
<reference evidence="1" key="1">
    <citation type="submission" date="2021-06" db="EMBL/GenBank/DDBJ databases">
        <authorList>
            <person name="Kallberg Y."/>
            <person name="Tangrot J."/>
            <person name="Rosling A."/>
        </authorList>
    </citation>
    <scope>NUCLEOTIDE SEQUENCE</scope>
    <source>
        <strain evidence="1">MA461A</strain>
    </source>
</reference>
<accession>A0ACA9RPH4</accession>
<feature type="non-terminal residue" evidence="1">
    <location>
        <position position="1"/>
    </location>
</feature>
<dbReference type="Proteomes" id="UP000789920">
    <property type="component" value="Unassembled WGS sequence"/>
</dbReference>
<protein>
    <submittedName>
        <fullName evidence="1">35300_t:CDS:1</fullName>
    </submittedName>
</protein>
<organism evidence="1 2">
    <name type="scientific">Racocetra persica</name>
    <dbReference type="NCBI Taxonomy" id="160502"/>
    <lineage>
        <taxon>Eukaryota</taxon>
        <taxon>Fungi</taxon>
        <taxon>Fungi incertae sedis</taxon>
        <taxon>Mucoromycota</taxon>
        <taxon>Glomeromycotina</taxon>
        <taxon>Glomeromycetes</taxon>
        <taxon>Diversisporales</taxon>
        <taxon>Gigasporaceae</taxon>
        <taxon>Racocetra</taxon>
    </lineage>
</organism>
<feature type="non-terminal residue" evidence="1">
    <location>
        <position position="128"/>
    </location>
</feature>
<evidence type="ECO:0000313" key="2">
    <source>
        <dbReference type="Proteomes" id="UP000789920"/>
    </source>
</evidence>
<dbReference type="EMBL" id="CAJVQC010063777">
    <property type="protein sequence ID" value="CAG8803942.1"/>
    <property type="molecule type" value="Genomic_DNA"/>
</dbReference>
<proteinExistence type="predicted"/>
<gene>
    <name evidence="1" type="ORF">RPERSI_LOCUS21621</name>
</gene>
<comment type="caution">
    <text evidence="1">The sequence shown here is derived from an EMBL/GenBank/DDBJ whole genome shotgun (WGS) entry which is preliminary data.</text>
</comment>
<evidence type="ECO:0000313" key="1">
    <source>
        <dbReference type="EMBL" id="CAG8803942.1"/>
    </source>
</evidence>
<keyword evidence="2" id="KW-1185">Reference proteome</keyword>
<name>A0ACA9RPH4_9GLOM</name>